<dbReference type="AlphaFoldDB" id="A0A4D6KN65"/>
<dbReference type="EMBL" id="CP039345">
    <property type="protein sequence ID" value="QCD79526.1"/>
    <property type="molecule type" value="Genomic_DNA"/>
</dbReference>
<name>A0A4D6KN65_VIGUN</name>
<organism evidence="1 2">
    <name type="scientific">Vigna unguiculata</name>
    <name type="common">Cowpea</name>
    <dbReference type="NCBI Taxonomy" id="3917"/>
    <lineage>
        <taxon>Eukaryota</taxon>
        <taxon>Viridiplantae</taxon>
        <taxon>Streptophyta</taxon>
        <taxon>Embryophyta</taxon>
        <taxon>Tracheophyta</taxon>
        <taxon>Spermatophyta</taxon>
        <taxon>Magnoliopsida</taxon>
        <taxon>eudicotyledons</taxon>
        <taxon>Gunneridae</taxon>
        <taxon>Pentapetalae</taxon>
        <taxon>rosids</taxon>
        <taxon>fabids</taxon>
        <taxon>Fabales</taxon>
        <taxon>Fabaceae</taxon>
        <taxon>Papilionoideae</taxon>
        <taxon>50 kb inversion clade</taxon>
        <taxon>NPAAA clade</taxon>
        <taxon>indigoferoid/millettioid clade</taxon>
        <taxon>Phaseoleae</taxon>
        <taxon>Vigna</taxon>
    </lineage>
</organism>
<evidence type="ECO:0000313" key="1">
    <source>
        <dbReference type="EMBL" id="QCD79526.1"/>
    </source>
</evidence>
<dbReference type="Proteomes" id="UP000501690">
    <property type="component" value="Linkage Group LG1"/>
</dbReference>
<proteinExistence type="predicted"/>
<accession>A0A4D6KN65</accession>
<evidence type="ECO:0000313" key="2">
    <source>
        <dbReference type="Proteomes" id="UP000501690"/>
    </source>
</evidence>
<reference evidence="1 2" key="1">
    <citation type="submission" date="2019-04" db="EMBL/GenBank/DDBJ databases">
        <title>An improved genome assembly and genetic linkage map for asparagus bean, Vigna unguiculata ssp. sesquipedialis.</title>
        <authorList>
            <person name="Xia Q."/>
            <person name="Zhang R."/>
            <person name="Dong Y."/>
        </authorList>
    </citation>
    <scope>NUCLEOTIDE SEQUENCE [LARGE SCALE GENOMIC DNA]</scope>
    <source>
        <tissue evidence="1">Leaf</tissue>
    </source>
</reference>
<gene>
    <name evidence="1" type="ORF">DEO72_LG1g3168</name>
</gene>
<keyword evidence="2" id="KW-1185">Reference proteome</keyword>
<protein>
    <submittedName>
        <fullName evidence="1">Uncharacterized protein</fullName>
    </submittedName>
</protein>
<sequence>MGEGGSMTKRSSGSGSSSLNNPLALLLRSFHGMSSIEYRFRSPFDSYAVACEAFSEPHPL</sequence>